<sequence length="145" mass="15939">MNPQTGDVVRIGAAASVQFGGDRALLMRVTSVDPKPTYHGWIWLTGYVLDHTGEAINKREVFVQVAGLHYVHRAPARPVRPTRPPAPRQSAPRRPAPDAVGSHLEPEPRPQRKAPATRGTPAPRPQVGAPRVTRKWPKNLPLLEP</sequence>
<organism evidence="2 3">
    <name type="scientific">Micromonospora zhanjiangensis</name>
    <dbReference type="NCBI Taxonomy" id="1522057"/>
    <lineage>
        <taxon>Bacteria</taxon>
        <taxon>Bacillati</taxon>
        <taxon>Actinomycetota</taxon>
        <taxon>Actinomycetes</taxon>
        <taxon>Micromonosporales</taxon>
        <taxon>Micromonosporaceae</taxon>
        <taxon>Micromonospora</taxon>
    </lineage>
</organism>
<accession>A0ABV8KMI1</accession>
<keyword evidence="3" id="KW-1185">Reference proteome</keyword>
<evidence type="ECO:0000256" key="1">
    <source>
        <dbReference type="SAM" id="MobiDB-lite"/>
    </source>
</evidence>
<feature type="compositionally biased region" description="Low complexity" evidence="1">
    <location>
        <begin position="88"/>
        <end position="99"/>
    </location>
</feature>
<reference evidence="3" key="1">
    <citation type="journal article" date="2019" name="Int. J. Syst. Evol. Microbiol.">
        <title>The Global Catalogue of Microorganisms (GCM) 10K type strain sequencing project: providing services to taxonomists for standard genome sequencing and annotation.</title>
        <authorList>
            <consortium name="The Broad Institute Genomics Platform"/>
            <consortium name="The Broad Institute Genome Sequencing Center for Infectious Disease"/>
            <person name="Wu L."/>
            <person name="Ma J."/>
        </authorList>
    </citation>
    <scope>NUCLEOTIDE SEQUENCE [LARGE SCALE GENOMIC DNA]</scope>
    <source>
        <strain evidence="3">2902at01</strain>
    </source>
</reference>
<protein>
    <submittedName>
        <fullName evidence="2">Uncharacterized protein</fullName>
    </submittedName>
</protein>
<evidence type="ECO:0000313" key="3">
    <source>
        <dbReference type="Proteomes" id="UP001595868"/>
    </source>
</evidence>
<feature type="region of interest" description="Disordered" evidence="1">
    <location>
        <begin position="73"/>
        <end position="145"/>
    </location>
</feature>
<evidence type="ECO:0000313" key="2">
    <source>
        <dbReference type="EMBL" id="MFC4107147.1"/>
    </source>
</evidence>
<dbReference type="RefSeq" id="WP_377545733.1">
    <property type="nucleotide sequence ID" value="NZ_JBHSBN010000008.1"/>
</dbReference>
<name>A0ABV8KMI1_9ACTN</name>
<gene>
    <name evidence="2" type="ORF">ACFOX0_14570</name>
</gene>
<dbReference type="Proteomes" id="UP001595868">
    <property type="component" value="Unassembled WGS sequence"/>
</dbReference>
<proteinExistence type="predicted"/>
<dbReference type="EMBL" id="JBHSBN010000008">
    <property type="protein sequence ID" value="MFC4107147.1"/>
    <property type="molecule type" value="Genomic_DNA"/>
</dbReference>
<comment type="caution">
    <text evidence="2">The sequence shown here is derived from an EMBL/GenBank/DDBJ whole genome shotgun (WGS) entry which is preliminary data.</text>
</comment>